<dbReference type="Proteomes" id="UP000472372">
    <property type="component" value="Chromosome 5"/>
</dbReference>
<protein>
    <submittedName>
        <fullName evidence="1">Uncharacterized protein</fullName>
    </submittedName>
</protein>
<accession>A0A7D9N2K5</accession>
<evidence type="ECO:0000313" key="1">
    <source>
        <dbReference type="EMBL" id="CAE7173903.1"/>
    </source>
</evidence>
<organism evidence="1 2">
    <name type="scientific">Pyrenophora teres f. teres</name>
    <dbReference type="NCBI Taxonomy" id="97479"/>
    <lineage>
        <taxon>Eukaryota</taxon>
        <taxon>Fungi</taxon>
        <taxon>Dikarya</taxon>
        <taxon>Ascomycota</taxon>
        <taxon>Pezizomycotina</taxon>
        <taxon>Dothideomycetes</taxon>
        <taxon>Pleosporomycetidae</taxon>
        <taxon>Pleosporales</taxon>
        <taxon>Pleosporineae</taxon>
        <taxon>Pleosporaceae</taxon>
        <taxon>Pyrenophora</taxon>
    </lineage>
</organism>
<proteinExistence type="predicted"/>
<dbReference type="EMBL" id="HG992981">
    <property type="protein sequence ID" value="CAE7173903.1"/>
    <property type="molecule type" value="Genomic_DNA"/>
</dbReference>
<dbReference type="AlphaFoldDB" id="A0A7D9N2K5"/>
<sequence length="283" mass="31198">MYSIAIASTSKARKGGRLLAASVPTAISPSVASGRDDVPWTYRHSAERWLGAAQRPSSMTGSALFRSIAQSTSPSGRRVLVESGSKGRIMALKRPWSEQYGSFALGLNLDPVCSPCLEAILTWKPGSHLLQKAQSRHCHHLLAAYLISSTPERVRINITRSASPAYPQILSIRRQISILAEAATVDYYSTPHRFIWQTAAEPCKLHPDCVDDPLFETDRWQRSDVGDISTPPTLQAARRASEGRGRYPYLSVLNFQIRQVQICGLSRAREEAKRSSGPDSLPK</sequence>
<name>A0A7D9N2K5_9PLEO</name>
<gene>
    <name evidence="1" type="ORF">PTTW11_05527</name>
</gene>
<reference evidence="1" key="1">
    <citation type="submission" date="2021-02" db="EMBL/GenBank/DDBJ databases">
        <authorList>
            <person name="Syme A R."/>
            <person name="Syme A R."/>
            <person name="Moolhuijzen P."/>
        </authorList>
    </citation>
    <scope>NUCLEOTIDE SEQUENCE</scope>
    <source>
        <strain evidence="1">W1-1</strain>
    </source>
</reference>
<evidence type="ECO:0000313" key="2">
    <source>
        <dbReference type="Proteomes" id="UP000472372"/>
    </source>
</evidence>